<proteinExistence type="predicted"/>
<reference evidence="3" key="1">
    <citation type="submission" date="2018-07" db="EMBL/GenBank/DDBJ databases">
        <authorList>
            <person name="Kim H."/>
        </authorList>
    </citation>
    <scope>NUCLEOTIDE SEQUENCE [LARGE SCALE GENOMIC DNA]</scope>
    <source>
        <strain evidence="3">F02</strain>
    </source>
</reference>
<dbReference type="RefSeq" id="WP_114562221.1">
    <property type="nucleotide sequence ID" value="NZ_CP031124.1"/>
</dbReference>
<protein>
    <recommendedName>
        <fullName evidence="4">DUF3108 domain-containing protein</fullName>
    </recommendedName>
</protein>
<feature type="compositionally biased region" description="Polar residues" evidence="1">
    <location>
        <begin position="116"/>
        <end position="129"/>
    </location>
</feature>
<dbReference type="OrthoDB" id="8526020at2"/>
<dbReference type="KEGG" id="hyf:DTO96_100693"/>
<feature type="compositionally biased region" description="Low complexity" evidence="1">
    <location>
        <begin position="62"/>
        <end position="84"/>
    </location>
</feature>
<dbReference type="EMBL" id="CP031124">
    <property type="protein sequence ID" value="AXF84976.1"/>
    <property type="molecule type" value="Genomic_DNA"/>
</dbReference>
<dbReference type="Proteomes" id="UP000252182">
    <property type="component" value="Chromosome"/>
</dbReference>
<evidence type="ECO:0000256" key="1">
    <source>
        <dbReference type="SAM" id="MobiDB-lite"/>
    </source>
</evidence>
<dbReference type="AlphaFoldDB" id="A0A345D9D8"/>
<name>A0A345D9D8_9BURK</name>
<evidence type="ECO:0008006" key="4">
    <source>
        <dbReference type="Google" id="ProtNLM"/>
    </source>
</evidence>
<feature type="compositionally biased region" description="Low complexity" evidence="1">
    <location>
        <begin position="95"/>
        <end position="115"/>
    </location>
</feature>
<gene>
    <name evidence="2" type="ORF">DTO96_100693</name>
</gene>
<feature type="region of interest" description="Disordered" evidence="1">
    <location>
        <begin position="55"/>
        <end position="158"/>
    </location>
</feature>
<feature type="compositionally biased region" description="Low complexity" evidence="1">
    <location>
        <begin position="134"/>
        <end position="158"/>
    </location>
</feature>
<accession>A0A345D9D8</accession>
<keyword evidence="3" id="KW-1185">Reference proteome</keyword>
<organism evidence="2 3">
    <name type="scientific">Ephemeroptericola cinctiostellae</name>
    <dbReference type="NCBI Taxonomy" id="2268024"/>
    <lineage>
        <taxon>Bacteria</taxon>
        <taxon>Pseudomonadati</taxon>
        <taxon>Pseudomonadota</taxon>
        <taxon>Betaproteobacteria</taxon>
        <taxon>Burkholderiales</taxon>
        <taxon>Burkholderiaceae</taxon>
        <taxon>Ephemeroptericola</taxon>
    </lineage>
</organism>
<evidence type="ECO:0000313" key="3">
    <source>
        <dbReference type="Proteomes" id="UP000252182"/>
    </source>
</evidence>
<sequence>MPKPINAHRNKKNMLLSGLLHGFLLVTLWFTASDISTPEPTPPEVVDATILPATTETTPEQQKTIATPATPAATPATPITQTKTEAVKPAPPTQAKPTATRAHAASAPKAQAVKADSSTTADNGTQTPKSNDHGNGSSNPSNTSPSNTTATNETHTAASKPLVNGIPIAVSPIGGFQIEYNVTASKGNIEASGGATLTFKRNDGTYTADLSAKAAIGKFSAHAEGEIRDNTIATTRFNDGRSVSFLGMGTERAGSNFIISYPEKVINFGSTSNGTSPLPYTVVYDYLSAIVYLQALLQQHPEQAQAGNHLQLPIGKRTTVEMATVTFKPSERLSTAEGAFEGAVPASIQIPSGSIQRIDVWLVPEKKYRPLQIELGFTSGKVTLISRKSS</sequence>
<evidence type="ECO:0000313" key="2">
    <source>
        <dbReference type="EMBL" id="AXF84976.1"/>
    </source>
</evidence>